<evidence type="ECO:0000313" key="1">
    <source>
        <dbReference type="EMBL" id="NYE81206.1"/>
    </source>
</evidence>
<gene>
    <name evidence="1" type="ORF">FHW18_000477</name>
</gene>
<reference evidence="1 2" key="1">
    <citation type="submission" date="2020-07" db="EMBL/GenBank/DDBJ databases">
        <title>Genomic Encyclopedia of Type Strains, Phase IV (KMG-V): Genome sequencing to study the core and pangenomes of soil and plant-associated prokaryotes.</title>
        <authorList>
            <person name="Whitman W."/>
        </authorList>
    </citation>
    <scope>NUCLEOTIDE SEQUENCE [LARGE SCALE GENOMIC DNA]</scope>
    <source>
        <strain evidence="1 2">SAS40</strain>
    </source>
</reference>
<dbReference type="AlphaFoldDB" id="A0A7Y9IQH0"/>
<dbReference type="Proteomes" id="UP000542125">
    <property type="component" value="Unassembled WGS sequence"/>
</dbReference>
<proteinExistence type="predicted"/>
<accession>A0A7Y9IQH0</accession>
<organism evidence="1 2">
    <name type="scientific">Pigmentiphaga litoralis</name>
    <dbReference type="NCBI Taxonomy" id="516702"/>
    <lineage>
        <taxon>Bacteria</taxon>
        <taxon>Pseudomonadati</taxon>
        <taxon>Pseudomonadota</taxon>
        <taxon>Betaproteobacteria</taxon>
        <taxon>Burkholderiales</taxon>
        <taxon>Alcaligenaceae</taxon>
        <taxon>Pigmentiphaga</taxon>
    </lineage>
</organism>
<name>A0A7Y9IQH0_9BURK</name>
<evidence type="ECO:0000313" key="2">
    <source>
        <dbReference type="Proteomes" id="UP000542125"/>
    </source>
</evidence>
<sequence>MNAALEQEFHDAMLGIFERAKKEASYSANRFHQLVGRLGGKAAAKQMLASKTLSEDLTHLSLAKRLDLSMEVLILEAQWAPLFSDQERAIAVKRLKDFGYTAS</sequence>
<comment type="caution">
    <text evidence="1">The sequence shown here is derived from an EMBL/GenBank/DDBJ whole genome shotgun (WGS) entry which is preliminary data.</text>
</comment>
<dbReference type="EMBL" id="JACBYR010000001">
    <property type="protein sequence ID" value="NYE81206.1"/>
    <property type="molecule type" value="Genomic_DNA"/>
</dbReference>
<keyword evidence="2" id="KW-1185">Reference proteome</keyword>
<dbReference type="RefSeq" id="WP_179583049.1">
    <property type="nucleotide sequence ID" value="NZ_JACBYR010000001.1"/>
</dbReference>
<protein>
    <submittedName>
        <fullName evidence="1">Uncharacterized protein</fullName>
    </submittedName>
</protein>